<dbReference type="Proteomes" id="UP000294480">
    <property type="component" value="Unassembled WGS sequence"/>
</dbReference>
<comment type="caution">
    <text evidence="2">The sequence shown here is derived from an EMBL/GenBank/DDBJ whole genome shotgun (WGS) entry which is preliminary data.</text>
</comment>
<dbReference type="InterPro" id="IPR031982">
    <property type="entry name" value="PilE-like"/>
</dbReference>
<gene>
    <name evidence="2" type="ORF">DFR44_10776</name>
</gene>
<keyword evidence="3" id="KW-1185">Reference proteome</keyword>
<sequence>MKNKTNHQGFTLLELLLVIAIIAILAMISVGRYQNHVMVSNRWAAQSMLLLAQQQMEREFLRSSTYEDATVEKLSVSAQAAPSHVLSIRNGSLGQNTYILDATPKAIDALCGALSIDQSGLRQAAVFANSEQCWQ</sequence>
<dbReference type="PROSITE" id="PS00409">
    <property type="entry name" value="PROKAR_NTER_METHYL"/>
    <property type="match status" value="1"/>
</dbReference>
<protein>
    <submittedName>
        <fullName evidence="2">Type IV pilus assembly protein PilE</fullName>
    </submittedName>
</protein>
<evidence type="ECO:0000256" key="1">
    <source>
        <dbReference type="SAM" id="Phobius"/>
    </source>
</evidence>
<dbReference type="RefSeq" id="WP_133619635.1">
    <property type="nucleotide sequence ID" value="NZ_SNZE01000007.1"/>
</dbReference>
<dbReference type="EMBL" id="SNZE01000007">
    <property type="protein sequence ID" value="TDR31859.1"/>
    <property type="molecule type" value="Genomic_DNA"/>
</dbReference>
<evidence type="ECO:0000313" key="3">
    <source>
        <dbReference type="Proteomes" id="UP000294480"/>
    </source>
</evidence>
<dbReference type="InterPro" id="IPR012902">
    <property type="entry name" value="N_methyl_site"/>
</dbReference>
<dbReference type="NCBIfam" id="TIGR02532">
    <property type="entry name" value="IV_pilin_GFxxxE"/>
    <property type="match status" value="1"/>
</dbReference>
<reference evidence="2 3" key="1">
    <citation type="submission" date="2019-03" db="EMBL/GenBank/DDBJ databases">
        <title>Genomic Encyclopedia of Type Strains, Phase IV (KMG-IV): sequencing the most valuable type-strain genomes for metagenomic binning, comparative biology and taxonomic classification.</title>
        <authorList>
            <person name="Goeker M."/>
        </authorList>
    </citation>
    <scope>NUCLEOTIDE SEQUENCE [LARGE SCALE GENOMIC DNA]</scope>
    <source>
        <strain evidence="2 3">DSM 102852</strain>
    </source>
</reference>
<keyword evidence="1" id="KW-1133">Transmembrane helix</keyword>
<dbReference type="GO" id="GO:0043683">
    <property type="term" value="P:type IV pilus assembly"/>
    <property type="evidence" value="ECO:0007669"/>
    <property type="project" value="InterPro"/>
</dbReference>
<dbReference type="Pfam" id="PF16732">
    <property type="entry name" value="ComP_DUS"/>
    <property type="match status" value="1"/>
</dbReference>
<feature type="transmembrane region" description="Helical" evidence="1">
    <location>
        <begin position="12"/>
        <end position="31"/>
    </location>
</feature>
<evidence type="ECO:0000313" key="2">
    <source>
        <dbReference type="EMBL" id="TDR31859.1"/>
    </source>
</evidence>
<proteinExistence type="predicted"/>
<keyword evidence="1" id="KW-0812">Transmembrane</keyword>
<dbReference type="Pfam" id="PF07963">
    <property type="entry name" value="N_methyl"/>
    <property type="match status" value="1"/>
</dbReference>
<dbReference type="SUPFAM" id="SSF54523">
    <property type="entry name" value="Pili subunits"/>
    <property type="match status" value="1"/>
</dbReference>
<dbReference type="Gene3D" id="3.30.700.10">
    <property type="entry name" value="Glycoprotein, Type 4 Pilin"/>
    <property type="match status" value="1"/>
</dbReference>
<accession>A0A4R6Y8U7</accession>
<dbReference type="AlphaFoldDB" id="A0A4R6Y8U7"/>
<organism evidence="2 3">
    <name type="scientific">Hydromonas duriensis</name>
    <dbReference type="NCBI Taxonomy" id="1527608"/>
    <lineage>
        <taxon>Bacteria</taxon>
        <taxon>Pseudomonadati</taxon>
        <taxon>Pseudomonadota</taxon>
        <taxon>Betaproteobacteria</taxon>
        <taxon>Burkholderiales</taxon>
        <taxon>Burkholderiaceae</taxon>
        <taxon>Hydromonas</taxon>
    </lineage>
</organism>
<dbReference type="InterPro" id="IPR045584">
    <property type="entry name" value="Pilin-like"/>
</dbReference>
<name>A0A4R6Y8U7_9BURK</name>
<keyword evidence="1" id="KW-0472">Membrane</keyword>